<proteinExistence type="predicted"/>
<keyword evidence="3" id="KW-1185">Reference proteome</keyword>
<evidence type="ECO:0000259" key="1">
    <source>
        <dbReference type="Pfam" id="PF14028"/>
    </source>
</evidence>
<gene>
    <name evidence="2" type="ORF">GCM10007384_07090</name>
</gene>
<dbReference type="NCBIfam" id="TIGR03891">
    <property type="entry name" value="thiopep_ocin"/>
    <property type="match status" value="1"/>
</dbReference>
<dbReference type="RefSeq" id="WP_027412941.1">
    <property type="nucleotide sequence ID" value="NZ_BMWS01000003.1"/>
</dbReference>
<accession>A0A918JVA5</accession>
<comment type="caution">
    <text evidence="2">The sequence shown here is derived from an EMBL/GenBank/DDBJ whole genome shotgun (WGS) entry which is preliminary data.</text>
</comment>
<dbReference type="InterPro" id="IPR023809">
    <property type="entry name" value="Thiopep_bacteriocin_synth_dom"/>
</dbReference>
<organism evidence="2 3">
    <name type="scientific">Aquimarina muelleri</name>
    <dbReference type="NCBI Taxonomy" id="279356"/>
    <lineage>
        <taxon>Bacteria</taxon>
        <taxon>Pseudomonadati</taxon>
        <taxon>Bacteroidota</taxon>
        <taxon>Flavobacteriia</taxon>
        <taxon>Flavobacteriales</taxon>
        <taxon>Flavobacteriaceae</taxon>
        <taxon>Aquimarina</taxon>
    </lineage>
</organism>
<feature type="domain" description="Thiopeptide-type bacteriocin biosynthesis" evidence="1">
    <location>
        <begin position="13"/>
        <end position="279"/>
    </location>
</feature>
<evidence type="ECO:0000313" key="2">
    <source>
        <dbReference type="EMBL" id="GGX07884.1"/>
    </source>
</evidence>
<evidence type="ECO:0000313" key="3">
    <source>
        <dbReference type="Proteomes" id="UP000601108"/>
    </source>
</evidence>
<dbReference type="Proteomes" id="UP000601108">
    <property type="component" value="Unassembled WGS sequence"/>
</dbReference>
<dbReference type="EMBL" id="BMWS01000003">
    <property type="protein sequence ID" value="GGX07884.1"/>
    <property type="molecule type" value="Genomic_DNA"/>
</dbReference>
<dbReference type="AlphaFoldDB" id="A0A918JVA5"/>
<protein>
    <recommendedName>
        <fullName evidence="1">Thiopeptide-type bacteriocin biosynthesis domain-containing protein</fullName>
    </recommendedName>
</protein>
<sequence>MSIKRTFILGDEWLYYKIYCGARTSDTILIEAIKPVVEQLLEKESIDSWFFIRYADPDFHIRIRLHLRDVKYIGDTIFKINAVLQKYVEQHIIFKIQTDTYIRELERYGRDTMVVSEELFFYDSSMLLDGMARIEDEELYFLFVVKAIDSLLNSFGYENKEKLDLVSQNSLAFKREFHADKALNKQLDKKYRGLKSKLSLFLERDYIQEDYSVLDQIIDYKAKRSRSAIQNIRDKYQKKELEMPLDDLLSSYIHMLVNRAFRSKQRFYELVCYDFLLRYQKTQVRYLASS</sequence>
<dbReference type="Pfam" id="PF14028">
    <property type="entry name" value="Lant_dehydr_C"/>
    <property type="match status" value="1"/>
</dbReference>
<reference evidence="2 3" key="1">
    <citation type="journal article" date="2014" name="Int. J. Syst. Evol. Microbiol.">
        <title>Complete genome sequence of Corynebacterium casei LMG S-19264T (=DSM 44701T), isolated from a smear-ripened cheese.</title>
        <authorList>
            <consortium name="US DOE Joint Genome Institute (JGI-PGF)"/>
            <person name="Walter F."/>
            <person name="Albersmeier A."/>
            <person name="Kalinowski J."/>
            <person name="Ruckert C."/>
        </authorList>
    </citation>
    <scope>NUCLEOTIDE SEQUENCE [LARGE SCALE GENOMIC DNA]</scope>
    <source>
        <strain evidence="2 3">KCTC 12285</strain>
    </source>
</reference>
<name>A0A918JVA5_9FLAO</name>